<feature type="compositionally biased region" description="Low complexity" evidence="2">
    <location>
        <begin position="259"/>
        <end position="273"/>
    </location>
</feature>
<dbReference type="Proteomes" id="UP001141552">
    <property type="component" value="Unassembled WGS sequence"/>
</dbReference>
<feature type="region of interest" description="Disordered" evidence="2">
    <location>
        <begin position="40"/>
        <end position="60"/>
    </location>
</feature>
<dbReference type="PANTHER" id="PTHR31805:SF14">
    <property type="entry name" value="RECEPTOR-LIKE KINASE, PUTATIVE (DUF1421)-RELATED"/>
    <property type="match status" value="1"/>
</dbReference>
<reference evidence="4" key="1">
    <citation type="submission" date="2022-02" db="EMBL/GenBank/DDBJ databases">
        <authorList>
            <person name="Henning P.M."/>
            <person name="McCubbin A.G."/>
            <person name="Shore J.S."/>
        </authorList>
    </citation>
    <scope>NUCLEOTIDE SEQUENCE</scope>
    <source>
        <strain evidence="4">F60SS</strain>
        <tissue evidence="4">Leaves</tissue>
    </source>
</reference>
<dbReference type="Pfam" id="PF07223">
    <property type="entry name" value="DUF1421"/>
    <property type="match status" value="1"/>
</dbReference>
<organism evidence="4 5">
    <name type="scientific">Turnera subulata</name>
    <dbReference type="NCBI Taxonomy" id="218843"/>
    <lineage>
        <taxon>Eukaryota</taxon>
        <taxon>Viridiplantae</taxon>
        <taxon>Streptophyta</taxon>
        <taxon>Embryophyta</taxon>
        <taxon>Tracheophyta</taxon>
        <taxon>Spermatophyta</taxon>
        <taxon>Magnoliopsida</taxon>
        <taxon>eudicotyledons</taxon>
        <taxon>Gunneridae</taxon>
        <taxon>Pentapetalae</taxon>
        <taxon>rosids</taxon>
        <taxon>fabids</taxon>
        <taxon>Malpighiales</taxon>
        <taxon>Passifloraceae</taxon>
        <taxon>Turnera</taxon>
    </lineage>
</organism>
<dbReference type="OrthoDB" id="515416at2759"/>
<dbReference type="EMBL" id="JAKUCV010005351">
    <property type="protein sequence ID" value="KAJ4831505.1"/>
    <property type="molecule type" value="Genomic_DNA"/>
</dbReference>
<dbReference type="PANTHER" id="PTHR31805">
    <property type="entry name" value="RECEPTOR-LIKE KINASE, PUTATIVE (DUF1421)-RELATED"/>
    <property type="match status" value="1"/>
</dbReference>
<feature type="coiled-coil region" evidence="1">
    <location>
        <begin position="159"/>
        <end position="186"/>
    </location>
</feature>
<feature type="compositionally biased region" description="Pro residues" evidence="2">
    <location>
        <begin position="346"/>
        <end position="368"/>
    </location>
</feature>
<sequence>MNTSQFMDKQIMDLTSPSHQSLGSSSPKHSTKDFIDLMNPPQDDDVQHQHHNHNHYNGINREDILPSYDFQPIRPLDSSSTTTAAAAVGSPTVRSWNSADLKSNSFATATASRSYGSLDSVNAANAKVAAEKDRGRFDAVMVAEIDKIMKHVDTVLHAVDGVSARLSQLETRTRNLENSLDDLKLAVENGHGSSDGKMRHLENILTEVLAGVQVVKDKQEIMGAQLQLAKLQASKGDQQQSETQNIGHKDAVQQAASAPPQTHQQVPPVTFPQLVPPAPVPSSAVPTPPFPQQNMPPAAPVPNQFPPNQIPSVPQRETYYPPPGQNQEPPNPQYPVPQPQHAQPSPAAPPQQPYPPAPQIPYSQPPQPSQSQTSLGHHPEETSYIPPQSYPPSLRPPSSQPPSGAPPQPYYGAPPHAYEPPSSRPSSGFSGGYGPPTVPSEPYSYGGPSSQYGSSPATKPQQLSSPAMPHQGSGRGYPQLPTARILPQALPTASGVGSGSGSPGSGNRVPLDDVIDKVTTMGFPREHVRATVRKLTENGQSVDLNVVLDKLMNDGDVQPQRGWFGR</sequence>
<evidence type="ECO:0000259" key="3">
    <source>
        <dbReference type="Pfam" id="PF07223"/>
    </source>
</evidence>
<feature type="compositionally biased region" description="Pro residues" evidence="2">
    <location>
        <begin position="297"/>
        <end position="309"/>
    </location>
</feature>
<gene>
    <name evidence="4" type="ORF">Tsubulata_004737</name>
</gene>
<proteinExistence type="predicted"/>
<reference evidence="4" key="2">
    <citation type="journal article" date="2023" name="Plants (Basel)">
        <title>Annotation of the Turnera subulata (Passifloraceae) Draft Genome Reveals the S-Locus Evolved after the Divergence of Turneroideae from Passifloroideae in a Stepwise Manner.</title>
        <authorList>
            <person name="Henning P.M."/>
            <person name="Roalson E.H."/>
            <person name="Mir W."/>
            <person name="McCubbin A.G."/>
            <person name="Shore J.S."/>
        </authorList>
    </citation>
    <scope>NUCLEOTIDE SEQUENCE</scope>
    <source>
        <strain evidence="4">F60SS</strain>
    </source>
</reference>
<evidence type="ECO:0000256" key="1">
    <source>
        <dbReference type="SAM" id="Coils"/>
    </source>
</evidence>
<name>A0A9Q0FHD3_9ROSI</name>
<protein>
    <recommendedName>
        <fullName evidence="3">DUF1421 domain-containing protein</fullName>
    </recommendedName>
</protein>
<comment type="caution">
    <text evidence="4">The sequence shown here is derived from an EMBL/GenBank/DDBJ whole genome shotgun (WGS) entry which is preliminary data.</text>
</comment>
<feature type="compositionally biased region" description="Pro residues" evidence="2">
    <location>
        <begin position="388"/>
        <end position="409"/>
    </location>
</feature>
<feature type="compositionally biased region" description="Pro residues" evidence="2">
    <location>
        <begin position="274"/>
        <end position="291"/>
    </location>
</feature>
<feature type="compositionally biased region" description="Low complexity" evidence="2">
    <location>
        <begin position="410"/>
        <end position="428"/>
    </location>
</feature>
<keyword evidence="5" id="KW-1185">Reference proteome</keyword>
<feature type="domain" description="DUF1421" evidence="3">
    <location>
        <begin position="512"/>
        <end position="554"/>
    </location>
</feature>
<evidence type="ECO:0000313" key="4">
    <source>
        <dbReference type="EMBL" id="KAJ4831505.1"/>
    </source>
</evidence>
<dbReference type="AlphaFoldDB" id="A0A9Q0FHD3"/>
<evidence type="ECO:0000256" key="2">
    <source>
        <dbReference type="SAM" id="MobiDB-lite"/>
    </source>
</evidence>
<feature type="compositionally biased region" description="Polar residues" evidence="2">
    <location>
        <begin position="236"/>
        <end position="246"/>
    </location>
</feature>
<feature type="compositionally biased region" description="Low complexity" evidence="2">
    <location>
        <begin position="440"/>
        <end position="456"/>
    </location>
</feature>
<accession>A0A9Q0FHD3</accession>
<dbReference type="InterPro" id="IPR010820">
    <property type="entry name" value="DUF1421"/>
</dbReference>
<feature type="compositionally biased region" description="Pro residues" evidence="2">
    <location>
        <begin position="320"/>
        <end position="338"/>
    </location>
</feature>
<evidence type="ECO:0000313" key="5">
    <source>
        <dbReference type="Proteomes" id="UP001141552"/>
    </source>
</evidence>
<feature type="region of interest" description="Disordered" evidence="2">
    <location>
        <begin position="236"/>
        <end position="510"/>
    </location>
</feature>
<keyword evidence="1" id="KW-0175">Coiled coil</keyword>